<dbReference type="VEuPathDB" id="FungiDB:jhhlp_000860"/>
<protein>
    <submittedName>
        <fullName evidence="2">Uncharacterized protein</fullName>
    </submittedName>
</protein>
<feature type="chain" id="PRO_5014723288" evidence="1">
    <location>
        <begin position="23"/>
        <end position="112"/>
    </location>
</feature>
<sequence>MRFQSNFQLLAVALNTASLAAAYELIFYRGEGCRSENLGHWVGGPNQGCRNDNMGVAQSVIVKSTGAVDDPHMITFFSSDDCDPRTEIQHGDEDSGCFTVNYGSYVIWDVYS</sequence>
<proteinExistence type="predicted"/>
<gene>
    <name evidence="2" type="ORF">jhhlp_000860</name>
</gene>
<dbReference type="EMBL" id="NLAX01000003">
    <property type="protein sequence ID" value="PKS12652.1"/>
    <property type="molecule type" value="Genomic_DNA"/>
</dbReference>
<organism evidence="2 3">
    <name type="scientific">Lomentospora prolificans</name>
    <dbReference type="NCBI Taxonomy" id="41688"/>
    <lineage>
        <taxon>Eukaryota</taxon>
        <taxon>Fungi</taxon>
        <taxon>Dikarya</taxon>
        <taxon>Ascomycota</taxon>
        <taxon>Pezizomycotina</taxon>
        <taxon>Sordariomycetes</taxon>
        <taxon>Hypocreomycetidae</taxon>
        <taxon>Microascales</taxon>
        <taxon>Microascaceae</taxon>
        <taxon>Lomentospora</taxon>
    </lineage>
</organism>
<comment type="caution">
    <text evidence="2">The sequence shown here is derived from an EMBL/GenBank/DDBJ whole genome shotgun (WGS) entry which is preliminary data.</text>
</comment>
<dbReference type="OrthoDB" id="2129288at2759"/>
<reference evidence="2 3" key="1">
    <citation type="journal article" date="2017" name="G3 (Bethesda)">
        <title>First Draft Genome Sequence of the Pathogenic Fungus Lomentospora prolificans (Formerly Scedosporium prolificans).</title>
        <authorList>
            <person name="Luo R."/>
            <person name="Zimin A."/>
            <person name="Workman R."/>
            <person name="Fan Y."/>
            <person name="Pertea G."/>
            <person name="Grossman N."/>
            <person name="Wear M.P."/>
            <person name="Jia B."/>
            <person name="Miller H."/>
            <person name="Casadevall A."/>
            <person name="Timp W."/>
            <person name="Zhang S.X."/>
            <person name="Salzberg S.L."/>
        </authorList>
    </citation>
    <scope>NUCLEOTIDE SEQUENCE [LARGE SCALE GENOMIC DNA]</scope>
    <source>
        <strain evidence="2 3">JHH-5317</strain>
    </source>
</reference>
<dbReference type="AlphaFoldDB" id="A0A2N3NJX3"/>
<dbReference type="InParanoid" id="A0A2N3NJX3"/>
<dbReference type="Proteomes" id="UP000233524">
    <property type="component" value="Unassembled WGS sequence"/>
</dbReference>
<evidence type="ECO:0000256" key="1">
    <source>
        <dbReference type="SAM" id="SignalP"/>
    </source>
</evidence>
<evidence type="ECO:0000313" key="2">
    <source>
        <dbReference type="EMBL" id="PKS12652.1"/>
    </source>
</evidence>
<name>A0A2N3NJX3_9PEZI</name>
<evidence type="ECO:0000313" key="3">
    <source>
        <dbReference type="Proteomes" id="UP000233524"/>
    </source>
</evidence>
<keyword evidence="3" id="KW-1185">Reference proteome</keyword>
<keyword evidence="1" id="KW-0732">Signal</keyword>
<accession>A0A2N3NJX3</accession>
<feature type="signal peptide" evidence="1">
    <location>
        <begin position="1"/>
        <end position="22"/>
    </location>
</feature>